<dbReference type="InterPro" id="IPR029044">
    <property type="entry name" value="Nucleotide-diphossugar_trans"/>
</dbReference>
<dbReference type="KEGG" id="hmr:Hipma_0083"/>
<protein>
    <submittedName>
        <fullName evidence="3">Glycosyl transferase family 2</fullName>
    </submittedName>
</protein>
<evidence type="ECO:0000256" key="1">
    <source>
        <dbReference type="ARBA" id="ARBA00038494"/>
    </source>
</evidence>
<dbReference type="RefSeq" id="WP_013681108.1">
    <property type="nucleotide sequence ID" value="NC_015318.1"/>
</dbReference>
<name>F2LWT5_HIPMA</name>
<dbReference type="eggNOG" id="COG0463">
    <property type="taxonomic scope" value="Bacteria"/>
</dbReference>
<dbReference type="CDD" id="cd02511">
    <property type="entry name" value="Beta4Glucosyltransferase"/>
    <property type="match status" value="1"/>
</dbReference>
<dbReference type="SUPFAM" id="SSF53448">
    <property type="entry name" value="Nucleotide-diphospho-sugar transferases"/>
    <property type="match status" value="1"/>
</dbReference>
<comment type="similarity">
    <text evidence="1">Belongs to the glycosyltransferase 2 family. WaaE/KdtX subfamily.</text>
</comment>
<reference evidence="3 4" key="1">
    <citation type="journal article" date="2011" name="Stand. Genomic Sci.">
        <title>Complete genome sequence of the thermophilic sulfur-reducer Hippea maritima type strain (MH(2)).</title>
        <authorList>
            <person name="Huntemann M."/>
            <person name="Lu M."/>
            <person name="Nolan M."/>
            <person name="Lapidus A."/>
            <person name="Lucas S."/>
            <person name="Hammon N."/>
            <person name="Deshpande S."/>
            <person name="Cheng J.F."/>
            <person name="Tapia R."/>
            <person name="Han C."/>
            <person name="Goodwin L."/>
            <person name="Pitluck S."/>
            <person name="Liolios K."/>
            <person name="Pagani I."/>
            <person name="Ivanova N."/>
            <person name="Ovchinikova G."/>
            <person name="Pati A."/>
            <person name="Chen A."/>
            <person name="Palaniappan K."/>
            <person name="Land M."/>
            <person name="Hauser L."/>
            <person name="Jeffries C.D."/>
            <person name="Detter J.C."/>
            <person name="Brambilla E.M."/>
            <person name="Rohde M."/>
            <person name="Spring S."/>
            <person name="Goker M."/>
            <person name="Woyke T."/>
            <person name="Bristow J."/>
            <person name="Eisen J.A."/>
            <person name="Markowitz V."/>
            <person name="Hugenholtz P."/>
            <person name="Kyrpides N.C."/>
            <person name="Klenk H.P."/>
            <person name="Mavromatis K."/>
        </authorList>
    </citation>
    <scope>NUCLEOTIDE SEQUENCE [LARGE SCALE GENOMIC DNA]</scope>
    <source>
        <strain evidence="4">ATCC 700847 / DSM 10411 / MH2</strain>
    </source>
</reference>
<evidence type="ECO:0000313" key="3">
    <source>
        <dbReference type="EMBL" id="AEA33063.1"/>
    </source>
</evidence>
<dbReference type="InterPro" id="IPR001173">
    <property type="entry name" value="Glyco_trans_2-like"/>
</dbReference>
<accession>F2LWT5</accession>
<dbReference type="InParanoid" id="F2LWT5"/>
<keyword evidence="4" id="KW-1185">Reference proteome</keyword>
<dbReference type="PANTHER" id="PTHR43630">
    <property type="entry name" value="POLY-BETA-1,6-N-ACETYL-D-GLUCOSAMINE SYNTHASE"/>
    <property type="match status" value="1"/>
</dbReference>
<dbReference type="Pfam" id="PF00535">
    <property type="entry name" value="Glycos_transf_2"/>
    <property type="match status" value="1"/>
</dbReference>
<dbReference type="STRING" id="760142.Hipma_0083"/>
<dbReference type="GO" id="GO:0016740">
    <property type="term" value="F:transferase activity"/>
    <property type="evidence" value="ECO:0007669"/>
    <property type="project" value="UniProtKB-KW"/>
</dbReference>
<dbReference type="PANTHER" id="PTHR43630:SF2">
    <property type="entry name" value="GLYCOSYLTRANSFERASE"/>
    <property type="match status" value="1"/>
</dbReference>
<evidence type="ECO:0000313" key="4">
    <source>
        <dbReference type="Proteomes" id="UP000008139"/>
    </source>
</evidence>
<dbReference type="HOGENOM" id="CLU_065962_0_0_7"/>
<dbReference type="OrthoDB" id="9815923at2"/>
<dbReference type="Proteomes" id="UP000008139">
    <property type="component" value="Chromosome"/>
</dbReference>
<gene>
    <name evidence="3" type="ordered locus">Hipma_0083</name>
</gene>
<dbReference type="AlphaFoldDB" id="F2LWT5"/>
<reference evidence="4" key="2">
    <citation type="submission" date="2011-03" db="EMBL/GenBank/DDBJ databases">
        <title>The complete genome of Hippea maritima DSM 10411.</title>
        <authorList>
            <consortium name="US DOE Joint Genome Institute (JGI-PGF)"/>
            <person name="Lucas S."/>
            <person name="Copeland A."/>
            <person name="Lapidus A."/>
            <person name="Bruce D."/>
            <person name="Goodwin L."/>
            <person name="Pitluck S."/>
            <person name="Peters L."/>
            <person name="Kyrpides N."/>
            <person name="Mavromatis K."/>
            <person name="Pagani I."/>
            <person name="Ivanova N."/>
            <person name="Mikhailova N."/>
            <person name="Lu M."/>
            <person name="Detter J.C."/>
            <person name="Tapia R."/>
            <person name="Han C."/>
            <person name="Land M."/>
            <person name="Hauser L."/>
            <person name="Markowitz V."/>
            <person name="Cheng J.-F."/>
            <person name="Hugenholtz P."/>
            <person name="Woyke T."/>
            <person name="Wu D."/>
            <person name="Spring S."/>
            <person name="Schroeder M."/>
            <person name="Brambilla E."/>
            <person name="Klenk H.-P."/>
            <person name="Eisen J.A."/>
        </authorList>
    </citation>
    <scope>NUCLEOTIDE SEQUENCE [LARGE SCALE GENOMIC DNA]</scope>
    <source>
        <strain evidence="4">ATCC 700847 / DSM 10411 / MH2</strain>
    </source>
</reference>
<proteinExistence type="inferred from homology"/>
<sequence length="243" mass="28051">MSLGCAIITYNEEKSLERTLRSVAFCDEIVVVDSGSTDRTTEIARHYTDKVYYQEWLGYGKQKNFAISKLSTDWVLSIDADEVLSENLKDEIIEKLKNPAVDAYALNIQLVFMGKPLRFGGTYPDYHVRLFRRGKCFFDEAEVHEGVNCKAERLKNVVYHYSYENLEDYFDKFNRYTSLLANNIKQKKPHISGVYPFVRFSLEIAKRFVLKGAFLDGYEGCVYALLSSFYAFVKYAKAKELAS</sequence>
<keyword evidence="3" id="KW-0808">Transferase</keyword>
<dbReference type="Gene3D" id="3.90.550.10">
    <property type="entry name" value="Spore Coat Polysaccharide Biosynthesis Protein SpsA, Chain A"/>
    <property type="match status" value="1"/>
</dbReference>
<dbReference type="EMBL" id="CP002606">
    <property type="protein sequence ID" value="AEA33063.1"/>
    <property type="molecule type" value="Genomic_DNA"/>
</dbReference>
<feature type="domain" description="Glycosyltransferase 2-like" evidence="2">
    <location>
        <begin position="7"/>
        <end position="118"/>
    </location>
</feature>
<organism evidence="3 4">
    <name type="scientific">Hippea maritima (strain ATCC 700847 / DSM 10411 / MH2)</name>
    <dbReference type="NCBI Taxonomy" id="760142"/>
    <lineage>
        <taxon>Bacteria</taxon>
        <taxon>Pseudomonadati</taxon>
        <taxon>Campylobacterota</taxon>
        <taxon>Desulfurellia</taxon>
        <taxon>Desulfurellales</taxon>
        <taxon>Hippeaceae</taxon>
        <taxon>Hippea</taxon>
    </lineage>
</organism>
<evidence type="ECO:0000259" key="2">
    <source>
        <dbReference type="Pfam" id="PF00535"/>
    </source>
</evidence>